<proteinExistence type="predicted"/>
<keyword evidence="2" id="KW-0812">Transmembrane</keyword>
<keyword evidence="4" id="KW-1185">Reference proteome</keyword>
<evidence type="ECO:0000256" key="1">
    <source>
        <dbReference type="SAM" id="MobiDB-lite"/>
    </source>
</evidence>
<keyword evidence="2" id="KW-1133">Transmembrane helix</keyword>
<name>C8X3K4_DESRD</name>
<dbReference type="KEGG" id="drt:Dret_1717"/>
<dbReference type="AlphaFoldDB" id="C8X3K4"/>
<dbReference type="Gene3D" id="1.20.5.340">
    <property type="match status" value="1"/>
</dbReference>
<organism evidence="3 4">
    <name type="scientific">Desulfohalobium retbaense (strain ATCC 49708 / DSM 5692 / JCM 16813 / HR100)</name>
    <dbReference type="NCBI Taxonomy" id="485915"/>
    <lineage>
        <taxon>Bacteria</taxon>
        <taxon>Pseudomonadati</taxon>
        <taxon>Thermodesulfobacteriota</taxon>
        <taxon>Desulfovibrionia</taxon>
        <taxon>Desulfovibrionales</taxon>
        <taxon>Desulfohalobiaceae</taxon>
        <taxon>Desulfohalobium</taxon>
    </lineage>
</organism>
<feature type="compositionally biased region" description="Polar residues" evidence="1">
    <location>
        <begin position="1"/>
        <end position="17"/>
    </location>
</feature>
<gene>
    <name evidence="3" type="ordered locus">Dret_1717</name>
</gene>
<evidence type="ECO:0000313" key="4">
    <source>
        <dbReference type="Proteomes" id="UP000001052"/>
    </source>
</evidence>
<protein>
    <submittedName>
        <fullName evidence="3">Uncharacterized protein</fullName>
    </submittedName>
</protein>
<sequence>MAASEKISQMPQNQASKADSPEENMANPEKLLEETRRDMGKVGLFVSLLAVVLVVVFFYGINQNLTGLEHRVDELAYLEEDVASLNEKMTTMDGKISAVEGDVSYLDNSLTTLGESVQGVKSQVSGMSEEVAAVQEDVTQMDARVAELEDLPEKTRKMLLVNALQEINQKAGYLGQQMSEEEAAKLEQAQKLMQEVQQGLQ</sequence>
<dbReference type="OrthoDB" id="5455402at2"/>
<dbReference type="eggNOG" id="ENOG50349KX">
    <property type="taxonomic scope" value="Bacteria"/>
</dbReference>
<feature type="region of interest" description="Disordered" evidence="1">
    <location>
        <begin position="1"/>
        <end position="25"/>
    </location>
</feature>
<keyword evidence="2" id="KW-0472">Membrane</keyword>
<dbReference type="HOGENOM" id="CLU_117544_0_0_7"/>
<reference evidence="3 4" key="2">
    <citation type="journal article" date="2010" name="Stand. Genomic Sci.">
        <title>Complete genome sequence of Desulfohalobium retbaense type strain (HR(100)).</title>
        <authorList>
            <person name="Spring S."/>
            <person name="Nolan M."/>
            <person name="Lapidus A."/>
            <person name="Glavina Del Rio T."/>
            <person name="Copeland A."/>
            <person name="Tice H."/>
            <person name="Cheng J.F."/>
            <person name="Lucas S."/>
            <person name="Land M."/>
            <person name="Chen F."/>
            <person name="Bruce D."/>
            <person name="Goodwin L."/>
            <person name="Pitluck S."/>
            <person name="Ivanova N."/>
            <person name="Mavromatis K."/>
            <person name="Mikhailova N."/>
            <person name="Pati A."/>
            <person name="Chen A."/>
            <person name="Palaniappan K."/>
            <person name="Hauser L."/>
            <person name="Chang Y.J."/>
            <person name="Jeffries C.D."/>
            <person name="Munk C."/>
            <person name="Kiss H."/>
            <person name="Chain P."/>
            <person name="Han C."/>
            <person name="Brettin T."/>
            <person name="Detter J.C."/>
            <person name="Schuler E."/>
            <person name="Goker M."/>
            <person name="Rohde M."/>
            <person name="Bristow J."/>
            <person name="Eisen J.A."/>
            <person name="Markowitz V."/>
            <person name="Hugenholtz P."/>
            <person name="Kyrpides N.C."/>
            <person name="Klenk H.P."/>
        </authorList>
    </citation>
    <scope>NUCLEOTIDE SEQUENCE [LARGE SCALE GENOMIC DNA]</scope>
    <source>
        <strain evidence="3 4">DSM 5692</strain>
    </source>
</reference>
<accession>C8X3K4</accession>
<feature type="transmembrane region" description="Helical" evidence="2">
    <location>
        <begin position="42"/>
        <end position="61"/>
    </location>
</feature>
<evidence type="ECO:0000313" key="3">
    <source>
        <dbReference type="EMBL" id="ACV69001.1"/>
    </source>
</evidence>
<dbReference type="SUPFAM" id="SSF90257">
    <property type="entry name" value="Myosin rod fragments"/>
    <property type="match status" value="1"/>
</dbReference>
<evidence type="ECO:0000256" key="2">
    <source>
        <dbReference type="SAM" id="Phobius"/>
    </source>
</evidence>
<dbReference type="EMBL" id="CP001734">
    <property type="protein sequence ID" value="ACV69001.1"/>
    <property type="molecule type" value="Genomic_DNA"/>
</dbReference>
<dbReference type="RefSeq" id="WP_015752144.1">
    <property type="nucleotide sequence ID" value="NC_013223.1"/>
</dbReference>
<dbReference type="Proteomes" id="UP000001052">
    <property type="component" value="Chromosome"/>
</dbReference>
<reference evidence="4" key="1">
    <citation type="submission" date="2009-09" db="EMBL/GenBank/DDBJ databases">
        <title>The complete chromosome of Desulfohalobium retbaense DSM 5692.</title>
        <authorList>
            <consortium name="US DOE Joint Genome Institute (JGI-PGF)"/>
            <person name="Lucas S."/>
            <person name="Copeland A."/>
            <person name="Lapidus A."/>
            <person name="Glavina del Rio T."/>
            <person name="Dalin E."/>
            <person name="Tice H."/>
            <person name="Bruce D."/>
            <person name="Goodwin L."/>
            <person name="Pitluck S."/>
            <person name="Kyrpides N."/>
            <person name="Mavromatis K."/>
            <person name="Ivanova N."/>
            <person name="Mikhailova N."/>
            <person name="Munk A.C."/>
            <person name="Brettin T."/>
            <person name="Detter J.C."/>
            <person name="Han C."/>
            <person name="Tapia R."/>
            <person name="Larimer F."/>
            <person name="Land M."/>
            <person name="Hauser L."/>
            <person name="Markowitz V."/>
            <person name="Cheng J.-F."/>
            <person name="Hugenholtz P."/>
            <person name="Woyke T."/>
            <person name="Wu D."/>
            <person name="Spring S."/>
            <person name="Klenk H.-P."/>
            <person name="Eisen J.A."/>
        </authorList>
    </citation>
    <scope>NUCLEOTIDE SEQUENCE [LARGE SCALE GENOMIC DNA]</scope>
    <source>
        <strain evidence="4">DSM 5692</strain>
    </source>
</reference>